<evidence type="ECO:0000259" key="7">
    <source>
        <dbReference type="Pfam" id="PF00251"/>
    </source>
</evidence>
<dbReference type="EC" id="3.2.1.26" evidence="2"/>
<accession>A0A084B7P9</accession>
<keyword evidence="4 5" id="KW-0326">Glycosidase</keyword>
<dbReference type="InterPro" id="IPR013148">
    <property type="entry name" value="Glyco_hydro_32_N"/>
</dbReference>
<dbReference type="InterPro" id="IPR001362">
    <property type="entry name" value="Glyco_hydro_32"/>
</dbReference>
<evidence type="ECO:0000256" key="1">
    <source>
        <dbReference type="ARBA" id="ARBA00009902"/>
    </source>
</evidence>
<dbReference type="HOGENOM" id="CLU_001528_7_0_1"/>
<evidence type="ECO:0000256" key="2">
    <source>
        <dbReference type="ARBA" id="ARBA00012758"/>
    </source>
</evidence>
<name>A0A084B7P9_STACB</name>
<reference evidence="9 10" key="1">
    <citation type="journal article" date="2014" name="BMC Genomics">
        <title>Comparative genome sequencing reveals chemotype-specific gene clusters in the toxigenic black mold Stachybotrys.</title>
        <authorList>
            <person name="Semeiks J."/>
            <person name="Borek D."/>
            <person name="Otwinowski Z."/>
            <person name="Grishin N.V."/>
        </authorList>
    </citation>
    <scope>NUCLEOTIDE SEQUENCE [LARGE SCALE GENOMIC DNA]</scope>
    <source>
        <strain evidence="10">CBS 109288 / IBT 7711</strain>
    </source>
</reference>
<evidence type="ECO:0000256" key="6">
    <source>
        <dbReference type="SAM" id="SignalP"/>
    </source>
</evidence>
<dbReference type="SMR" id="A0A084B7P9"/>
<feature type="chain" id="PRO_5001771817" description="beta-fructofuranosidase" evidence="6">
    <location>
        <begin position="27"/>
        <end position="685"/>
    </location>
</feature>
<dbReference type="InterPro" id="IPR013320">
    <property type="entry name" value="ConA-like_dom_sf"/>
</dbReference>
<dbReference type="Pfam" id="PF08244">
    <property type="entry name" value="Glyco_hydro_32C"/>
    <property type="match status" value="1"/>
</dbReference>
<dbReference type="Pfam" id="PF00251">
    <property type="entry name" value="Glyco_hydro_32N"/>
    <property type="match status" value="1"/>
</dbReference>
<dbReference type="PANTHER" id="PTHR43101">
    <property type="entry name" value="BETA-FRUCTOSIDASE"/>
    <property type="match status" value="1"/>
</dbReference>
<dbReference type="PANTHER" id="PTHR43101:SF1">
    <property type="entry name" value="BETA-FRUCTOSIDASE"/>
    <property type="match status" value="1"/>
</dbReference>
<keyword evidence="10" id="KW-1185">Reference proteome</keyword>
<sequence>MRSLVLPPATAAFWLTTAVQLFMTSAMKSFPDCEHDSFPGPPNPNFETGTLEGWEVVSGNAFGSNSVANLTSYWDGPFHQQGSHFILGFSQSGEAAVGELRSKSFNASSVMSFLIGGGYDPDNLYVGLVRDEDGEILLKQTGVNDEALIRIVWDTSEWAGEPVHVVIADHSTSESWGHINFDDLRVGCPALGACNGQLTFNVLGQANQPARDSMGTCELFAADPMRPQYHYTQYQGWINDPAGLSQWKGKHHLFSQFYPDDPFWGPMHWAHAESEDAVHWRELPVALYPKPTDDARDTSGRFTGSAVADGDVLRLFLTDYTDLNFHPNDVQETVLIATSTDGINFDYDPEEPVIPGPPPGGVSPIFRDPKVFRDHTDDSWKMVLSAQGEPGGLIHLYGSNDQISWSDFGIVFSGDGSTGPIFECPNLFPLEDKWVLFYGGAGLGWYEVGSYNGSIFISEKTGLIDAGPASYAMQWYKDEAGRDLAITWMGNWPTPKWASRVNGWAGQQSITRELFIRKDGGLGSRPIPELDSLASGQATEFGRHQLQEEGETLTIGHTDTARLKLVVDLSASDADSAFSLYLYRSRAEEVRLHYIVASRTLKLETIKAGYAQAGTWEAEIMADDKLSLDIFIDRSGLEIFVGDGTVMSALVWPKYQESKGIDFVAYGGSIVLENASLTPLGSSWC</sequence>
<evidence type="ECO:0000256" key="5">
    <source>
        <dbReference type="RuleBase" id="RU362110"/>
    </source>
</evidence>
<comment type="similarity">
    <text evidence="1 5">Belongs to the glycosyl hydrolase 32 family.</text>
</comment>
<evidence type="ECO:0000256" key="3">
    <source>
        <dbReference type="ARBA" id="ARBA00022801"/>
    </source>
</evidence>
<evidence type="ECO:0000313" key="9">
    <source>
        <dbReference type="EMBL" id="KEY73578.1"/>
    </source>
</evidence>
<evidence type="ECO:0000259" key="8">
    <source>
        <dbReference type="Pfam" id="PF08244"/>
    </source>
</evidence>
<keyword evidence="3 5" id="KW-0378">Hydrolase</keyword>
<dbReference type="InterPro" id="IPR023296">
    <property type="entry name" value="Glyco_hydro_beta-prop_sf"/>
</dbReference>
<evidence type="ECO:0000313" key="10">
    <source>
        <dbReference type="Proteomes" id="UP000028045"/>
    </source>
</evidence>
<dbReference type="GO" id="GO:0005975">
    <property type="term" value="P:carbohydrate metabolic process"/>
    <property type="evidence" value="ECO:0007669"/>
    <property type="project" value="InterPro"/>
</dbReference>
<dbReference type="EMBL" id="KL647818">
    <property type="protein sequence ID" value="KEY73578.1"/>
    <property type="molecule type" value="Genomic_DNA"/>
</dbReference>
<gene>
    <name evidence="9" type="ORF">S7711_09194</name>
</gene>
<feature type="domain" description="Glycosyl hydrolase family 32 C-terminal" evidence="8">
    <location>
        <begin position="530"/>
        <end position="676"/>
    </location>
</feature>
<dbReference type="Proteomes" id="UP000028045">
    <property type="component" value="Unassembled WGS sequence"/>
</dbReference>
<dbReference type="SUPFAM" id="SSF49899">
    <property type="entry name" value="Concanavalin A-like lectins/glucanases"/>
    <property type="match status" value="1"/>
</dbReference>
<dbReference type="Gene3D" id="2.115.10.20">
    <property type="entry name" value="Glycosyl hydrolase domain, family 43"/>
    <property type="match status" value="1"/>
</dbReference>
<dbReference type="SMART" id="SM00640">
    <property type="entry name" value="Glyco_32"/>
    <property type="match status" value="1"/>
</dbReference>
<organism evidence="9 10">
    <name type="scientific">Stachybotrys chartarum (strain CBS 109288 / IBT 7711)</name>
    <name type="common">Toxic black mold</name>
    <name type="synonym">Stilbospora chartarum</name>
    <dbReference type="NCBI Taxonomy" id="1280523"/>
    <lineage>
        <taxon>Eukaryota</taxon>
        <taxon>Fungi</taxon>
        <taxon>Dikarya</taxon>
        <taxon>Ascomycota</taxon>
        <taxon>Pezizomycotina</taxon>
        <taxon>Sordariomycetes</taxon>
        <taxon>Hypocreomycetidae</taxon>
        <taxon>Hypocreales</taxon>
        <taxon>Stachybotryaceae</taxon>
        <taxon>Stachybotrys</taxon>
    </lineage>
</organism>
<dbReference type="GO" id="GO:0004564">
    <property type="term" value="F:beta-fructofuranosidase activity"/>
    <property type="evidence" value="ECO:0007669"/>
    <property type="project" value="UniProtKB-EC"/>
</dbReference>
<dbReference type="InterPro" id="IPR013189">
    <property type="entry name" value="Glyco_hydro_32_C"/>
</dbReference>
<dbReference type="AlphaFoldDB" id="A0A084B7P9"/>
<feature type="domain" description="Glycosyl hydrolase family 32 N-terminal" evidence="7">
    <location>
        <begin position="230"/>
        <end position="520"/>
    </location>
</feature>
<dbReference type="CDD" id="cd08996">
    <property type="entry name" value="GH32_FFase"/>
    <property type="match status" value="1"/>
</dbReference>
<evidence type="ECO:0000256" key="4">
    <source>
        <dbReference type="ARBA" id="ARBA00023295"/>
    </source>
</evidence>
<dbReference type="OrthoDB" id="202537at2759"/>
<feature type="signal peptide" evidence="6">
    <location>
        <begin position="1"/>
        <end position="26"/>
    </location>
</feature>
<proteinExistence type="inferred from homology"/>
<keyword evidence="6" id="KW-0732">Signal</keyword>
<protein>
    <recommendedName>
        <fullName evidence="2">beta-fructofuranosidase</fullName>
        <ecNumber evidence="2">3.2.1.26</ecNumber>
    </recommendedName>
</protein>
<dbReference type="SUPFAM" id="SSF75005">
    <property type="entry name" value="Arabinanase/levansucrase/invertase"/>
    <property type="match status" value="1"/>
</dbReference>
<dbReference type="InterPro" id="IPR051214">
    <property type="entry name" value="GH32_Enzymes"/>
</dbReference>
<dbReference type="Gene3D" id="2.60.120.560">
    <property type="entry name" value="Exo-inulinase, domain 1"/>
    <property type="match status" value="1"/>
</dbReference>